<feature type="non-terminal residue" evidence="1">
    <location>
        <position position="1"/>
    </location>
</feature>
<evidence type="ECO:0000313" key="2">
    <source>
        <dbReference type="Proteomes" id="UP000789366"/>
    </source>
</evidence>
<accession>A0ACA9QVJ6</accession>
<feature type="non-terminal residue" evidence="1">
    <location>
        <position position="188"/>
    </location>
</feature>
<protein>
    <submittedName>
        <fullName evidence="1">3997_t:CDS:1</fullName>
    </submittedName>
</protein>
<reference evidence="1" key="1">
    <citation type="submission" date="2021-06" db="EMBL/GenBank/DDBJ databases">
        <authorList>
            <person name="Kallberg Y."/>
            <person name="Tangrot J."/>
            <person name="Rosling A."/>
        </authorList>
    </citation>
    <scope>NUCLEOTIDE SEQUENCE</scope>
    <source>
        <strain evidence="1">28 12/20/2015</strain>
    </source>
</reference>
<gene>
    <name evidence="1" type="ORF">SPELUC_LOCUS15462</name>
</gene>
<keyword evidence="2" id="KW-1185">Reference proteome</keyword>
<dbReference type="Proteomes" id="UP000789366">
    <property type="component" value="Unassembled WGS sequence"/>
</dbReference>
<organism evidence="1 2">
    <name type="scientific">Cetraspora pellucida</name>
    <dbReference type="NCBI Taxonomy" id="1433469"/>
    <lineage>
        <taxon>Eukaryota</taxon>
        <taxon>Fungi</taxon>
        <taxon>Fungi incertae sedis</taxon>
        <taxon>Mucoromycota</taxon>
        <taxon>Glomeromycotina</taxon>
        <taxon>Glomeromycetes</taxon>
        <taxon>Diversisporales</taxon>
        <taxon>Gigasporaceae</taxon>
        <taxon>Cetraspora</taxon>
    </lineage>
</organism>
<name>A0ACA9QVJ6_9GLOM</name>
<comment type="caution">
    <text evidence="1">The sequence shown here is derived from an EMBL/GenBank/DDBJ whole genome shotgun (WGS) entry which is preliminary data.</text>
</comment>
<dbReference type="EMBL" id="CAJVPW010051200">
    <property type="protein sequence ID" value="CAG8766085.1"/>
    <property type="molecule type" value="Genomic_DNA"/>
</dbReference>
<proteinExistence type="predicted"/>
<evidence type="ECO:0000313" key="1">
    <source>
        <dbReference type="EMBL" id="CAG8766085.1"/>
    </source>
</evidence>
<sequence>PTTHKQPATDPTTNNQFKAEDLSVIIVGKEVTLPEIAYLSADHHHEETRSNLTELHRDPETKNPPTQPRHKRGPSVVDLAPTYNIADDLLQQKSNATYAQILQIPKQRRNLAQALKRPLITPVEETNLVDPKPSSRTTAAKCYVRVKKNPILAVLDSGAAVSIISKRLMNKLGLTIQEPSTAIVVTAN</sequence>